<evidence type="ECO:0000313" key="7">
    <source>
        <dbReference type="Proteomes" id="UP000003280"/>
    </source>
</evidence>
<dbReference type="Proteomes" id="UP000003280">
    <property type="component" value="Unassembled WGS sequence"/>
</dbReference>
<dbReference type="OrthoDB" id="9795583at2"/>
<dbReference type="eggNOG" id="COG3682">
    <property type="taxonomic scope" value="Bacteria"/>
</dbReference>
<evidence type="ECO:0000313" key="6">
    <source>
        <dbReference type="EMBL" id="EFM24976.1"/>
    </source>
</evidence>
<keyword evidence="2" id="KW-0805">Transcription regulation</keyword>
<dbReference type="SUPFAM" id="SSF46785">
    <property type="entry name" value="Winged helix' DNA-binding domain"/>
    <property type="match status" value="1"/>
</dbReference>
<dbReference type="RefSeq" id="WP_008902134.1">
    <property type="nucleotide sequence ID" value="NZ_GL397071.1"/>
</dbReference>
<name>E0NMK7_9FIRM</name>
<dbReference type="Pfam" id="PF03965">
    <property type="entry name" value="Penicillinase_R"/>
    <property type="match status" value="1"/>
</dbReference>
<evidence type="ECO:0000256" key="5">
    <source>
        <dbReference type="SAM" id="MobiDB-lite"/>
    </source>
</evidence>
<organism evidence="6 7">
    <name type="scientific">Peptoniphilus duerdenii ATCC BAA-1640</name>
    <dbReference type="NCBI Taxonomy" id="862517"/>
    <lineage>
        <taxon>Bacteria</taxon>
        <taxon>Bacillati</taxon>
        <taxon>Bacillota</taxon>
        <taxon>Tissierellia</taxon>
        <taxon>Tissierellales</taxon>
        <taxon>Peptoniphilaceae</taxon>
        <taxon>Peptoniphilus</taxon>
    </lineage>
</organism>
<dbReference type="STRING" id="862517.HMPREF9225_1335"/>
<comment type="caution">
    <text evidence="6">The sequence shown here is derived from an EMBL/GenBank/DDBJ whole genome shotgun (WGS) entry which is preliminary data.</text>
</comment>
<dbReference type="InterPro" id="IPR036390">
    <property type="entry name" value="WH_DNA-bd_sf"/>
</dbReference>
<dbReference type="GO" id="GO:0045892">
    <property type="term" value="P:negative regulation of DNA-templated transcription"/>
    <property type="evidence" value="ECO:0007669"/>
    <property type="project" value="InterPro"/>
</dbReference>
<dbReference type="AlphaFoldDB" id="E0NMK7"/>
<feature type="region of interest" description="Disordered" evidence="5">
    <location>
        <begin position="121"/>
        <end position="140"/>
    </location>
</feature>
<keyword evidence="7" id="KW-1185">Reference proteome</keyword>
<protein>
    <submittedName>
        <fullName evidence="6">Transcriptional regulator, BlaI/MecI/CopY family</fullName>
    </submittedName>
</protein>
<dbReference type="Gene3D" id="1.10.10.10">
    <property type="entry name" value="Winged helix-like DNA-binding domain superfamily/Winged helix DNA-binding domain"/>
    <property type="match status" value="1"/>
</dbReference>
<comment type="similarity">
    <text evidence="1">Belongs to the BlaI transcriptional regulatory family.</text>
</comment>
<dbReference type="Gene3D" id="1.10.4040.10">
    <property type="entry name" value="Penicillinase repressor domain"/>
    <property type="match status" value="1"/>
</dbReference>
<accession>E0NMK7</accession>
<keyword evidence="4" id="KW-0804">Transcription</keyword>
<dbReference type="HOGENOM" id="CLU_119090_2_0_9"/>
<keyword evidence="3" id="KW-0238">DNA-binding</keyword>
<evidence type="ECO:0000256" key="3">
    <source>
        <dbReference type="ARBA" id="ARBA00023125"/>
    </source>
</evidence>
<feature type="compositionally biased region" description="Acidic residues" evidence="5">
    <location>
        <begin position="122"/>
        <end position="131"/>
    </location>
</feature>
<evidence type="ECO:0000256" key="2">
    <source>
        <dbReference type="ARBA" id="ARBA00023015"/>
    </source>
</evidence>
<sequence length="140" mass="16311">MEFSDGELLVMEELWKGDILDENGEIQALALSKILMERHNISKTSCYTFFGRLVEKGAIARRYPKYTIRVLVSREDALLNKQKEAFHKLFKGSLLNICKTFLQNEEVTKEEIEEMKKLIASFDEEEKEDQEEAKNDTKSN</sequence>
<dbReference type="EMBL" id="AEEH01000046">
    <property type="protein sequence ID" value="EFM24976.1"/>
    <property type="molecule type" value="Genomic_DNA"/>
</dbReference>
<proteinExistence type="inferred from homology"/>
<gene>
    <name evidence="6" type="ORF">HMPREF9225_1335</name>
</gene>
<dbReference type="InterPro" id="IPR036388">
    <property type="entry name" value="WH-like_DNA-bd_sf"/>
</dbReference>
<reference evidence="6 7" key="1">
    <citation type="submission" date="2010-07" db="EMBL/GenBank/DDBJ databases">
        <authorList>
            <person name="Muzny D."/>
            <person name="Qin X."/>
            <person name="Deng J."/>
            <person name="Jiang H."/>
            <person name="Liu Y."/>
            <person name="Qu J."/>
            <person name="Song X.-Z."/>
            <person name="Zhang L."/>
            <person name="Thornton R."/>
            <person name="Coyle M."/>
            <person name="Francisco L."/>
            <person name="Jackson L."/>
            <person name="Javaid M."/>
            <person name="Korchina V."/>
            <person name="Kovar C."/>
            <person name="Mata R."/>
            <person name="Mathew T."/>
            <person name="Ngo R."/>
            <person name="Nguyen L."/>
            <person name="Nguyen N."/>
            <person name="Okwuonu G."/>
            <person name="Ongeri F."/>
            <person name="Pham C."/>
            <person name="Simmons D."/>
            <person name="Wilczek-Boney K."/>
            <person name="Hale W."/>
            <person name="Jakkamsetti A."/>
            <person name="Pham P."/>
            <person name="Ruth R."/>
            <person name="San Lucas F."/>
            <person name="Warren J."/>
            <person name="Zhang J."/>
            <person name="Zhao Z."/>
            <person name="Zhou C."/>
            <person name="Zhu D."/>
            <person name="Lee S."/>
            <person name="Bess C."/>
            <person name="Blankenburg K."/>
            <person name="Forbes L."/>
            <person name="Fu Q."/>
            <person name="Gubbala S."/>
            <person name="Hirani K."/>
            <person name="Jayaseelan J.C."/>
            <person name="Lara F."/>
            <person name="Munidasa M."/>
            <person name="Palculict T."/>
            <person name="Patil S."/>
            <person name="Pu L.-L."/>
            <person name="Saada N."/>
            <person name="Tang L."/>
            <person name="Weissenberger G."/>
            <person name="Zhu Y."/>
            <person name="Hemphill L."/>
            <person name="Shang Y."/>
            <person name="Youmans B."/>
            <person name="Ayvaz T."/>
            <person name="Ross M."/>
            <person name="Santibanez J."/>
            <person name="Aqrawi P."/>
            <person name="Gross S."/>
            <person name="Joshi V."/>
            <person name="Fowler G."/>
            <person name="Nazareth L."/>
            <person name="Reid J."/>
            <person name="Worley K."/>
            <person name="Petrosino J."/>
            <person name="Highlander S."/>
            <person name="Gibbs R."/>
        </authorList>
    </citation>
    <scope>NUCLEOTIDE SEQUENCE [LARGE SCALE GENOMIC DNA]</scope>
    <source>
        <strain evidence="6 7">ATCC BAA-1640</strain>
    </source>
</reference>
<dbReference type="GO" id="GO:0003677">
    <property type="term" value="F:DNA binding"/>
    <property type="evidence" value="ECO:0007669"/>
    <property type="project" value="UniProtKB-KW"/>
</dbReference>
<dbReference type="InterPro" id="IPR005650">
    <property type="entry name" value="BlaI_family"/>
</dbReference>
<evidence type="ECO:0000256" key="1">
    <source>
        <dbReference type="ARBA" id="ARBA00011046"/>
    </source>
</evidence>
<evidence type="ECO:0000256" key="4">
    <source>
        <dbReference type="ARBA" id="ARBA00023163"/>
    </source>
</evidence>